<keyword evidence="2" id="KW-1185">Reference proteome</keyword>
<reference evidence="1" key="1">
    <citation type="submission" date="2021-02" db="EMBL/GenBank/DDBJ databases">
        <authorList>
            <person name="Palmer J.M."/>
        </authorList>
    </citation>
    <scope>NUCLEOTIDE SEQUENCE</scope>
    <source>
        <strain evidence="1">SCRP734</strain>
    </source>
</reference>
<comment type="caution">
    <text evidence="1">The sequence shown here is derived from an EMBL/GenBank/DDBJ whole genome shotgun (WGS) entry which is preliminary data.</text>
</comment>
<organism evidence="1 2">
    <name type="scientific">Phytophthora pseudosyringae</name>
    <dbReference type="NCBI Taxonomy" id="221518"/>
    <lineage>
        <taxon>Eukaryota</taxon>
        <taxon>Sar</taxon>
        <taxon>Stramenopiles</taxon>
        <taxon>Oomycota</taxon>
        <taxon>Peronosporomycetes</taxon>
        <taxon>Peronosporales</taxon>
        <taxon>Peronosporaceae</taxon>
        <taxon>Phytophthora</taxon>
    </lineage>
</organism>
<evidence type="ECO:0000313" key="2">
    <source>
        <dbReference type="Proteomes" id="UP000694044"/>
    </source>
</evidence>
<gene>
    <name evidence="1" type="ORF">PHYPSEUDO_005920</name>
</gene>
<proteinExistence type="predicted"/>
<accession>A0A8T1VNB8</accession>
<dbReference type="Proteomes" id="UP000694044">
    <property type="component" value="Unassembled WGS sequence"/>
</dbReference>
<dbReference type="OrthoDB" id="110693at2759"/>
<evidence type="ECO:0000313" key="1">
    <source>
        <dbReference type="EMBL" id="KAG7381570.1"/>
    </source>
</evidence>
<sequence length="110" mass="12082">MEDLFLGETFIEGQAYSNANCTDDAYVYRQGLIVGGCESFTTRGNHSVTATLAGDGPATMLLYNNTEYADPSMTTYALGGYTLADHLCYEGISNTGLVQYITRYFVHQSY</sequence>
<name>A0A8T1VNB8_9STRA</name>
<dbReference type="AlphaFoldDB" id="A0A8T1VNB8"/>
<dbReference type="EMBL" id="JAGDFM010000240">
    <property type="protein sequence ID" value="KAG7381570.1"/>
    <property type="molecule type" value="Genomic_DNA"/>
</dbReference>
<protein>
    <submittedName>
        <fullName evidence="1">Uncharacterized protein</fullName>
    </submittedName>
</protein>